<comment type="caution">
    <text evidence="3">The sequence shown here is derived from an EMBL/GenBank/DDBJ whole genome shotgun (WGS) entry which is preliminary data.</text>
</comment>
<reference evidence="3 4" key="1">
    <citation type="submission" date="2024-07" db="EMBL/GenBank/DDBJ databases">
        <title>Luteimonas salilacus sp. nov., isolated from the shore soil of Salt Lake in Tibet of China.</title>
        <authorList>
            <person name="Zhang X."/>
            <person name="Li A."/>
        </authorList>
    </citation>
    <scope>NUCLEOTIDE SEQUENCE [LARGE SCALE GENOMIC DNA]</scope>
    <source>
        <strain evidence="3 4">B3-2-R+30</strain>
    </source>
</reference>
<evidence type="ECO:0000256" key="1">
    <source>
        <dbReference type="SAM" id="MobiDB-lite"/>
    </source>
</evidence>
<evidence type="ECO:0000313" key="4">
    <source>
        <dbReference type="Proteomes" id="UP001566331"/>
    </source>
</evidence>
<dbReference type="RefSeq" id="WP_370563586.1">
    <property type="nucleotide sequence ID" value="NZ_JBFWIB010000004.1"/>
</dbReference>
<dbReference type="EMBL" id="JBFWIC010000007">
    <property type="protein sequence ID" value="MEZ0474424.1"/>
    <property type="molecule type" value="Genomic_DNA"/>
</dbReference>
<name>A0ABV4HSN1_9GAMM</name>
<feature type="signal peptide" evidence="2">
    <location>
        <begin position="1"/>
        <end position="24"/>
    </location>
</feature>
<sequence length="196" mass="21682">MHIRNRLRAFVLALALPLAAAAAAQDFAYDWDPRSGDAWIDGHLGDINDYGHRHRDPFIDELVRYRDAPRDLVTGLLAERGWAPGDVYYACSLAQIVGRPCRRVVEEWERSHGEGWEALAQRLGVAPGSPEFQRLKRGFVPSYQRWGRPLVLDEELRKAFPEHGKVSAGDVGEEPGSGAEASDEPRAAKPGGDDAS</sequence>
<protein>
    <submittedName>
        <fullName evidence="3">Uncharacterized protein</fullName>
    </submittedName>
</protein>
<dbReference type="Proteomes" id="UP001566331">
    <property type="component" value="Unassembled WGS sequence"/>
</dbReference>
<evidence type="ECO:0000256" key="2">
    <source>
        <dbReference type="SAM" id="SignalP"/>
    </source>
</evidence>
<proteinExistence type="predicted"/>
<gene>
    <name evidence="3" type="ORF">AB6713_07310</name>
</gene>
<feature type="region of interest" description="Disordered" evidence="1">
    <location>
        <begin position="162"/>
        <end position="196"/>
    </location>
</feature>
<evidence type="ECO:0000313" key="3">
    <source>
        <dbReference type="EMBL" id="MEZ0474424.1"/>
    </source>
</evidence>
<organism evidence="3 4">
    <name type="scientific">Luteimonas salinilitoris</name>
    <dbReference type="NCBI Taxonomy" id="3237697"/>
    <lineage>
        <taxon>Bacteria</taxon>
        <taxon>Pseudomonadati</taxon>
        <taxon>Pseudomonadota</taxon>
        <taxon>Gammaproteobacteria</taxon>
        <taxon>Lysobacterales</taxon>
        <taxon>Lysobacteraceae</taxon>
        <taxon>Luteimonas</taxon>
    </lineage>
</organism>
<keyword evidence="2" id="KW-0732">Signal</keyword>
<accession>A0ABV4HSN1</accession>
<feature type="chain" id="PRO_5046554699" evidence="2">
    <location>
        <begin position="25"/>
        <end position="196"/>
    </location>
</feature>
<keyword evidence="4" id="KW-1185">Reference proteome</keyword>